<feature type="compositionally biased region" description="Polar residues" evidence="6">
    <location>
        <begin position="425"/>
        <end position="451"/>
    </location>
</feature>
<evidence type="ECO:0000259" key="8">
    <source>
        <dbReference type="SMART" id="SM00563"/>
    </source>
</evidence>
<dbReference type="InterPro" id="IPR022284">
    <property type="entry name" value="GPAT/DHAPAT"/>
</dbReference>
<dbReference type="Pfam" id="PF01553">
    <property type="entry name" value="Acyltransferase"/>
    <property type="match status" value="1"/>
</dbReference>
<dbReference type="GO" id="GO:0019432">
    <property type="term" value="P:triglyceride biosynthetic process"/>
    <property type="evidence" value="ECO:0007669"/>
    <property type="project" value="TreeGrafter"/>
</dbReference>
<dbReference type="GO" id="GO:0006631">
    <property type="term" value="P:fatty acid metabolic process"/>
    <property type="evidence" value="ECO:0007669"/>
    <property type="project" value="TreeGrafter"/>
</dbReference>
<name>A0AA89C613_PINIB</name>
<dbReference type="SUPFAM" id="SSF69593">
    <property type="entry name" value="Glycerol-3-phosphate (1)-acyltransferase"/>
    <property type="match status" value="1"/>
</dbReference>
<evidence type="ECO:0000256" key="2">
    <source>
        <dbReference type="ARBA" id="ARBA00007937"/>
    </source>
</evidence>
<dbReference type="GO" id="GO:0004366">
    <property type="term" value="F:glycerol-3-phosphate O-acyltransferase activity"/>
    <property type="evidence" value="ECO:0007669"/>
    <property type="project" value="TreeGrafter"/>
</dbReference>
<dbReference type="InterPro" id="IPR045520">
    <property type="entry name" value="GPAT/DHAPAT_C"/>
</dbReference>
<dbReference type="PANTHER" id="PTHR12563">
    <property type="entry name" value="GLYCEROL-3-PHOSPHATE ACYLTRANSFERASE"/>
    <property type="match status" value="1"/>
</dbReference>
<comment type="subcellular location">
    <subcellularLocation>
        <location evidence="1">Membrane</location>
    </subcellularLocation>
</comment>
<feature type="region of interest" description="Disordered" evidence="6">
    <location>
        <begin position="16"/>
        <end position="38"/>
    </location>
</feature>
<dbReference type="CDD" id="cd07993">
    <property type="entry name" value="LPLAT_DHAPAT-like"/>
    <property type="match status" value="1"/>
</dbReference>
<sequence length="842" mass="95011">MTDKKTITSDLEAVYAKWENRGPRGSNSGPKPGGSKTNEMVERIVREGRQRWTDRFGDSIKPVAHRKSRLKNRNRIVAISTEEVTSKVIAQFKTTPMVTPESLIVTRPFMGTCCSCMPNSQIDFIKSNTAKRGLRDLLNVQSQVTGDSFAEKHFKKVVYILRKKHYRNYSDVSLQVLTSARLERKPEHLLNSMRAAISNLLISLTGWSLLTFLPWMLRTIVVHQGQLEMVKKASDRGLPVIYLPLHKSHLDYILITFILWHFDIKAPHVAAGDNLDIPLFGRLMKGLGGFFIRRKLDKKAGKKDHIYRAVLHSYMQQLLIGSESMEFFIEGGRSRSGKALAPKLGLMSVIVETLNKGLIEDAYIVPLGISYEKIIDGNFNSEQMGVPKKKETFFGALRAIWGVLSTNFGSVRVDFAQPFSLKEYMQTSQTQSPPLSMTTPGSDSENQSDTDSLPPSPPPLKSFGSSSSLYGTDIVEEDQRHVIKKLGEHIVFTCVNTTAPMCTNLLAFLLLTKHRQGADMKTVIQDFDWLKSELKNRKRDVGFCGNTDEIIHYASCLLGPNLVTVKTNQETGCKTVEPKLELPDLFELSYYSNSVISVFLLESVLACSVIYNCDVSLGSPDEGYGQEACSASRDDILQTAMDICHLLRYEFTFIPPCQKLEDTVSDHFDEMVTMEILKLQDVQGDSYSQFDQGYSKRLSATMSWADELDDPDTAQEMYCKVNAERQDCVDKLRFLHRVTAPLLETYYVTACQISKILITELPEDDFTRTVHKAAKDRVQDGIASYGESAALDSVKNAIKAFQDVKIIDIYYAGNLRMVELHDHFEVRDRLNSYIDLLESLRD</sequence>
<evidence type="ECO:0000313" key="10">
    <source>
        <dbReference type="Proteomes" id="UP001186944"/>
    </source>
</evidence>
<feature type="transmembrane region" description="Helical" evidence="7">
    <location>
        <begin position="195"/>
        <end position="217"/>
    </location>
</feature>
<dbReference type="InterPro" id="IPR041728">
    <property type="entry name" value="GPAT/DHAPAT_LPLAT"/>
</dbReference>
<keyword evidence="3" id="KW-0808">Transferase</keyword>
<evidence type="ECO:0000256" key="1">
    <source>
        <dbReference type="ARBA" id="ARBA00004370"/>
    </source>
</evidence>
<dbReference type="PANTHER" id="PTHR12563:SF23">
    <property type="entry name" value="BCDNA.GH07066"/>
    <property type="match status" value="1"/>
</dbReference>
<dbReference type="SMART" id="SM00563">
    <property type="entry name" value="PlsC"/>
    <property type="match status" value="1"/>
</dbReference>
<dbReference type="EMBL" id="VSWD01000008">
    <property type="protein sequence ID" value="KAK3096107.1"/>
    <property type="molecule type" value="Genomic_DNA"/>
</dbReference>
<evidence type="ECO:0000256" key="5">
    <source>
        <dbReference type="ARBA" id="ARBA00023315"/>
    </source>
</evidence>
<dbReference type="AlphaFoldDB" id="A0AA89C613"/>
<protein>
    <recommendedName>
        <fullName evidence="8">Phospholipid/glycerol acyltransferase domain-containing protein</fullName>
    </recommendedName>
</protein>
<keyword evidence="4 7" id="KW-0472">Membrane</keyword>
<evidence type="ECO:0000256" key="6">
    <source>
        <dbReference type="SAM" id="MobiDB-lite"/>
    </source>
</evidence>
<feature type="compositionally biased region" description="Low complexity" evidence="6">
    <location>
        <begin position="23"/>
        <end position="36"/>
    </location>
</feature>
<organism evidence="9 10">
    <name type="scientific">Pinctada imbricata</name>
    <name type="common">Atlantic pearl-oyster</name>
    <name type="synonym">Pinctada martensii</name>
    <dbReference type="NCBI Taxonomy" id="66713"/>
    <lineage>
        <taxon>Eukaryota</taxon>
        <taxon>Metazoa</taxon>
        <taxon>Spiralia</taxon>
        <taxon>Lophotrochozoa</taxon>
        <taxon>Mollusca</taxon>
        <taxon>Bivalvia</taxon>
        <taxon>Autobranchia</taxon>
        <taxon>Pteriomorphia</taxon>
        <taxon>Pterioida</taxon>
        <taxon>Pterioidea</taxon>
        <taxon>Pteriidae</taxon>
        <taxon>Pinctada</taxon>
    </lineage>
</organism>
<evidence type="ECO:0000256" key="4">
    <source>
        <dbReference type="ARBA" id="ARBA00023136"/>
    </source>
</evidence>
<feature type="domain" description="Phospholipid/glycerol acyltransferase" evidence="8">
    <location>
        <begin position="240"/>
        <end position="372"/>
    </location>
</feature>
<evidence type="ECO:0000313" key="9">
    <source>
        <dbReference type="EMBL" id="KAK3096107.1"/>
    </source>
</evidence>
<dbReference type="Pfam" id="PF19277">
    <property type="entry name" value="GPAT_C"/>
    <property type="match status" value="1"/>
</dbReference>
<comment type="similarity">
    <text evidence="2">Belongs to the GPAT/DAPAT family.</text>
</comment>
<dbReference type="InterPro" id="IPR002123">
    <property type="entry name" value="Plipid/glycerol_acylTrfase"/>
</dbReference>
<proteinExistence type="inferred from homology"/>
<feature type="region of interest" description="Disordered" evidence="6">
    <location>
        <begin position="425"/>
        <end position="463"/>
    </location>
</feature>
<keyword evidence="7" id="KW-0812">Transmembrane</keyword>
<keyword evidence="5" id="KW-0012">Acyltransferase</keyword>
<dbReference type="GO" id="GO:0031966">
    <property type="term" value="C:mitochondrial membrane"/>
    <property type="evidence" value="ECO:0007669"/>
    <property type="project" value="TreeGrafter"/>
</dbReference>
<evidence type="ECO:0000256" key="3">
    <source>
        <dbReference type="ARBA" id="ARBA00022679"/>
    </source>
</evidence>
<keyword evidence="10" id="KW-1185">Reference proteome</keyword>
<gene>
    <name evidence="9" type="ORF">FSP39_023318</name>
</gene>
<comment type="caution">
    <text evidence="9">The sequence shown here is derived from an EMBL/GenBank/DDBJ whole genome shotgun (WGS) entry which is preliminary data.</text>
</comment>
<keyword evidence="7" id="KW-1133">Transmembrane helix</keyword>
<dbReference type="Proteomes" id="UP001186944">
    <property type="component" value="Unassembled WGS sequence"/>
</dbReference>
<dbReference type="GO" id="GO:0006072">
    <property type="term" value="P:glycerol-3-phosphate metabolic process"/>
    <property type="evidence" value="ECO:0007669"/>
    <property type="project" value="TreeGrafter"/>
</dbReference>
<reference evidence="9" key="1">
    <citation type="submission" date="2019-08" db="EMBL/GenBank/DDBJ databases">
        <title>The improved chromosome-level genome for the pearl oyster Pinctada fucata martensii using PacBio sequencing and Hi-C.</title>
        <authorList>
            <person name="Zheng Z."/>
        </authorList>
    </citation>
    <scope>NUCLEOTIDE SEQUENCE</scope>
    <source>
        <strain evidence="9">ZZ-2019</strain>
        <tissue evidence="9">Adductor muscle</tissue>
    </source>
</reference>
<evidence type="ECO:0000256" key="7">
    <source>
        <dbReference type="SAM" id="Phobius"/>
    </source>
</evidence>
<accession>A0AA89C613</accession>
<dbReference type="GO" id="GO:0008654">
    <property type="term" value="P:phospholipid biosynthetic process"/>
    <property type="evidence" value="ECO:0007669"/>
    <property type="project" value="TreeGrafter"/>
</dbReference>